<accession>A0A6J7JSH0</accession>
<keyword evidence="1" id="KW-1133">Transmembrane helix</keyword>
<protein>
    <submittedName>
        <fullName evidence="3">Unannotated protein</fullName>
    </submittedName>
</protein>
<feature type="transmembrane region" description="Helical" evidence="1">
    <location>
        <begin position="282"/>
        <end position="302"/>
    </location>
</feature>
<name>A0A6J7JSH0_9ZZZZ</name>
<dbReference type="InterPro" id="IPR050879">
    <property type="entry name" value="Acyltransferase_3"/>
</dbReference>
<gene>
    <name evidence="3" type="ORF">UFOPK3789_00371</name>
</gene>
<dbReference type="GO" id="GO:0009103">
    <property type="term" value="P:lipopolysaccharide biosynthetic process"/>
    <property type="evidence" value="ECO:0007669"/>
    <property type="project" value="TreeGrafter"/>
</dbReference>
<feature type="transmembrane region" description="Helical" evidence="1">
    <location>
        <begin position="198"/>
        <end position="216"/>
    </location>
</feature>
<feature type="transmembrane region" description="Helical" evidence="1">
    <location>
        <begin position="168"/>
        <end position="192"/>
    </location>
</feature>
<dbReference type="InterPro" id="IPR002656">
    <property type="entry name" value="Acyl_transf_3_dom"/>
</dbReference>
<dbReference type="EMBL" id="CAFBNL010000013">
    <property type="protein sequence ID" value="CAB4945907.1"/>
    <property type="molecule type" value="Genomic_DNA"/>
</dbReference>
<organism evidence="3">
    <name type="scientific">freshwater metagenome</name>
    <dbReference type="NCBI Taxonomy" id="449393"/>
    <lineage>
        <taxon>unclassified sequences</taxon>
        <taxon>metagenomes</taxon>
        <taxon>ecological metagenomes</taxon>
    </lineage>
</organism>
<feature type="domain" description="Acyltransferase 3" evidence="2">
    <location>
        <begin position="25"/>
        <end position="368"/>
    </location>
</feature>
<evidence type="ECO:0000256" key="1">
    <source>
        <dbReference type="SAM" id="Phobius"/>
    </source>
</evidence>
<dbReference type="Pfam" id="PF01757">
    <property type="entry name" value="Acyl_transf_3"/>
    <property type="match status" value="1"/>
</dbReference>
<keyword evidence="1" id="KW-0472">Membrane</keyword>
<keyword evidence="1" id="KW-0812">Transmembrane</keyword>
<feature type="transmembrane region" description="Helical" evidence="1">
    <location>
        <begin position="347"/>
        <end position="369"/>
    </location>
</feature>
<proteinExistence type="predicted"/>
<sequence length="405" mass="44432">MGENLTPNNSPRGSKDGFRRLGQVPGLDGVRGIAVITVVIYHFVYKSGTDGAPALIPNTPFAISLRSGIVGGWLGVDIFFVLSGFLITAILLDEQGLKGKIRFGAFYMRRALRLFPALYALLAIYAVYSLTTGLPYYPLWQSSLGIIFYYINWLGIYNPAGLAPGTGIFWSLAVEEQFYLIWPITLLLFFGINRRARVVIPGMIAMILFIAVRRALMADSLGWVALLSRTDMRIDSLLVGALFAQLWVRNLTPHRGLRVASTIAVGVVAFSIMVGKVLDPRWYSYGLTVIAVLVAIGILGIVEGVWENGGIFGARPLRLLGRVSYGLYIWHTMVIETVTRYGGTWGWGTRLVVSVAATASVVALSWTFIETPALRLKRRWEVRGIGPSPALGEIDLAVTGHPRAL</sequence>
<feature type="transmembrane region" description="Helical" evidence="1">
    <location>
        <begin position="112"/>
        <end position="131"/>
    </location>
</feature>
<dbReference type="PANTHER" id="PTHR23028:SF53">
    <property type="entry name" value="ACYL_TRANSF_3 DOMAIN-CONTAINING PROTEIN"/>
    <property type="match status" value="1"/>
</dbReference>
<feature type="transmembrane region" description="Helical" evidence="1">
    <location>
        <begin position="70"/>
        <end position="92"/>
    </location>
</feature>
<reference evidence="3" key="1">
    <citation type="submission" date="2020-05" db="EMBL/GenBank/DDBJ databases">
        <authorList>
            <person name="Chiriac C."/>
            <person name="Salcher M."/>
            <person name="Ghai R."/>
            <person name="Kavagutti S V."/>
        </authorList>
    </citation>
    <scope>NUCLEOTIDE SEQUENCE</scope>
</reference>
<feature type="transmembrane region" description="Helical" evidence="1">
    <location>
        <begin position="256"/>
        <end position="276"/>
    </location>
</feature>
<evidence type="ECO:0000313" key="3">
    <source>
        <dbReference type="EMBL" id="CAB4945907.1"/>
    </source>
</evidence>
<dbReference type="GO" id="GO:0016020">
    <property type="term" value="C:membrane"/>
    <property type="evidence" value="ECO:0007669"/>
    <property type="project" value="TreeGrafter"/>
</dbReference>
<dbReference type="PANTHER" id="PTHR23028">
    <property type="entry name" value="ACETYLTRANSFERASE"/>
    <property type="match status" value="1"/>
</dbReference>
<dbReference type="GO" id="GO:0016747">
    <property type="term" value="F:acyltransferase activity, transferring groups other than amino-acyl groups"/>
    <property type="evidence" value="ECO:0007669"/>
    <property type="project" value="InterPro"/>
</dbReference>
<evidence type="ECO:0000259" key="2">
    <source>
        <dbReference type="Pfam" id="PF01757"/>
    </source>
</evidence>
<dbReference type="AlphaFoldDB" id="A0A6J7JSH0"/>